<keyword evidence="3" id="KW-1185">Reference proteome</keyword>
<evidence type="ECO:0008006" key="4">
    <source>
        <dbReference type="Google" id="ProtNLM"/>
    </source>
</evidence>
<gene>
    <name evidence="2" type="ORF">SteCoe_6338</name>
</gene>
<proteinExistence type="predicted"/>
<evidence type="ECO:0000313" key="2">
    <source>
        <dbReference type="EMBL" id="OMJ91170.1"/>
    </source>
</evidence>
<dbReference type="OrthoDB" id="326540at2759"/>
<sequence>MNNRLFEENQSKFKTIFSKIANKDGTLPLANFQLFCKNINILPTLISPVDLKRHLDKLVKLPSSRATLNFNQFEGILKDICFSCFLSAVPNERVGLFFEHINELCKSLYKVPLSWSSKKRNMSNDFSGKTEESNSSLDLDFTIKEALETLRTKDESFRSTHSALGREISPIPPGKSRVELGSSNLRTSSSTSSLHKGPYSNNSVPDSPNTSILGARPSSRYHTSQGSSLKYAKNSSGSMSMTAKVKKISKISQSTMKDSELDEFLQTEKLVESEVATVKVTLQSNSATRSSSNMLRVASQGKKSLGLRKNDYTRTKPDLKENKVSLVNSRGINSENTARKNVVVRLESGVKNDLTSRISSSVSKKPLCLYAVNDGKKFMQEPSPRKTKKPRDDLLQRHREYICKQRESMFSRKIIMQFAFAYWKNLWMQKKIIASR</sequence>
<organism evidence="2 3">
    <name type="scientific">Stentor coeruleus</name>
    <dbReference type="NCBI Taxonomy" id="5963"/>
    <lineage>
        <taxon>Eukaryota</taxon>
        <taxon>Sar</taxon>
        <taxon>Alveolata</taxon>
        <taxon>Ciliophora</taxon>
        <taxon>Postciliodesmatophora</taxon>
        <taxon>Heterotrichea</taxon>
        <taxon>Heterotrichida</taxon>
        <taxon>Stentoridae</taxon>
        <taxon>Stentor</taxon>
    </lineage>
</organism>
<evidence type="ECO:0000256" key="1">
    <source>
        <dbReference type="SAM" id="MobiDB-lite"/>
    </source>
</evidence>
<feature type="compositionally biased region" description="Polar residues" evidence="1">
    <location>
        <begin position="199"/>
        <end position="212"/>
    </location>
</feature>
<dbReference type="Proteomes" id="UP000187209">
    <property type="component" value="Unassembled WGS sequence"/>
</dbReference>
<feature type="compositionally biased region" description="Polar residues" evidence="1">
    <location>
        <begin position="220"/>
        <end position="241"/>
    </location>
</feature>
<dbReference type="AlphaFoldDB" id="A0A1R2CQC7"/>
<reference evidence="2 3" key="1">
    <citation type="submission" date="2016-11" db="EMBL/GenBank/DDBJ databases">
        <title>The macronuclear genome of Stentor coeruleus: a giant cell with tiny introns.</title>
        <authorList>
            <person name="Slabodnick M."/>
            <person name="Ruby J.G."/>
            <person name="Reiff S.B."/>
            <person name="Swart E.C."/>
            <person name="Gosai S."/>
            <person name="Prabakaran S."/>
            <person name="Witkowska E."/>
            <person name="Larue G.E."/>
            <person name="Fisher S."/>
            <person name="Freeman R.M."/>
            <person name="Gunawardena J."/>
            <person name="Chu W."/>
            <person name="Stover N.A."/>
            <person name="Gregory B.D."/>
            <person name="Nowacki M."/>
            <person name="Derisi J."/>
            <person name="Roy S.W."/>
            <person name="Marshall W.F."/>
            <person name="Sood P."/>
        </authorList>
    </citation>
    <scope>NUCLEOTIDE SEQUENCE [LARGE SCALE GENOMIC DNA]</scope>
    <source>
        <strain evidence="2">WM001</strain>
    </source>
</reference>
<protein>
    <recommendedName>
        <fullName evidence="4">EF-hand domain-containing protein</fullName>
    </recommendedName>
</protein>
<evidence type="ECO:0000313" key="3">
    <source>
        <dbReference type="Proteomes" id="UP000187209"/>
    </source>
</evidence>
<dbReference type="EMBL" id="MPUH01000087">
    <property type="protein sequence ID" value="OMJ91170.1"/>
    <property type="molecule type" value="Genomic_DNA"/>
</dbReference>
<accession>A0A1R2CQC7</accession>
<name>A0A1R2CQC7_9CILI</name>
<feature type="region of interest" description="Disordered" evidence="1">
    <location>
        <begin position="154"/>
        <end position="241"/>
    </location>
</feature>
<feature type="compositionally biased region" description="Low complexity" evidence="1">
    <location>
        <begin position="182"/>
        <end position="194"/>
    </location>
</feature>
<comment type="caution">
    <text evidence="2">The sequence shown here is derived from an EMBL/GenBank/DDBJ whole genome shotgun (WGS) entry which is preliminary data.</text>
</comment>